<feature type="transmembrane region" description="Helical" evidence="1">
    <location>
        <begin position="405"/>
        <end position="425"/>
    </location>
</feature>
<evidence type="ECO:0000256" key="1">
    <source>
        <dbReference type="SAM" id="Phobius"/>
    </source>
</evidence>
<keyword evidence="1" id="KW-1133">Transmembrane helix</keyword>
<dbReference type="Pfam" id="PF09586">
    <property type="entry name" value="YfhO"/>
    <property type="match status" value="1"/>
</dbReference>
<feature type="transmembrane region" description="Helical" evidence="1">
    <location>
        <begin position="959"/>
        <end position="981"/>
    </location>
</feature>
<feature type="transmembrane region" description="Helical" evidence="1">
    <location>
        <begin position="57"/>
        <end position="79"/>
    </location>
</feature>
<name>A0A6L8Q6A1_9ACTN</name>
<comment type="caution">
    <text evidence="2">The sequence shown here is derived from an EMBL/GenBank/DDBJ whole genome shotgun (WGS) entry which is preliminary data.</text>
</comment>
<gene>
    <name evidence="2" type="ORF">FM068_02430</name>
</gene>
<feature type="transmembrane region" description="Helical" evidence="1">
    <location>
        <begin position="345"/>
        <end position="367"/>
    </location>
</feature>
<proteinExistence type="predicted"/>
<dbReference type="AlphaFoldDB" id="A0A6L8Q6A1"/>
<dbReference type="PANTHER" id="PTHR38454">
    <property type="entry name" value="INTEGRAL MEMBRANE PROTEIN-RELATED"/>
    <property type="match status" value="1"/>
</dbReference>
<feature type="transmembrane region" description="Helical" evidence="1">
    <location>
        <begin position="157"/>
        <end position="177"/>
    </location>
</feature>
<evidence type="ECO:0000313" key="2">
    <source>
        <dbReference type="EMBL" id="MZG27455.1"/>
    </source>
</evidence>
<feature type="transmembrane region" description="Helical" evidence="1">
    <location>
        <begin position="280"/>
        <end position="309"/>
    </location>
</feature>
<evidence type="ECO:0000313" key="3">
    <source>
        <dbReference type="Proteomes" id="UP000472380"/>
    </source>
</evidence>
<feature type="transmembrane region" description="Helical" evidence="1">
    <location>
        <begin position="457"/>
        <end position="478"/>
    </location>
</feature>
<organism evidence="2 3">
    <name type="scientific">Adlercreutzia equolifaciens</name>
    <dbReference type="NCBI Taxonomy" id="446660"/>
    <lineage>
        <taxon>Bacteria</taxon>
        <taxon>Bacillati</taxon>
        <taxon>Actinomycetota</taxon>
        <taxon>Coriobacteriia</taxon>
        <taxon>Eggerthellales</taxon>
        <taxon>Eggerthellaceae</taxon>
        <taxon>Adlercreutzia</taxon>
    </lineage>
</organism>
<dbReference type="Proteomes" id="UP000472380">
    <property type="component" value="Unassembled WGS sequence"/>
</dbReference>
<feature type="transmembrane region" description="Helical" evidence="1">
    <location>
        <begin position="237"/>
        <end position="268"/>
    </location>
</feature>
<feature type="transmembrane region" description="Helical" evidence="1">
    <location>
        <begin position="502"/>
        <end position="523"/>
    </location>
</feature>
<feature type="transmembrane region" description="Helical" evidence="1">
    <location>
        <begin position="432"/>
        <end position="451"/>
    </location>
</feature>
<reference evidence="2 3" key="1">
    <citation type="submission" date="2019-07" db="EMBL/GenBank/DDBJ databases">
        <title>Draft genome sequence of Adlercreutzia equolifaciens IPLA 37004, a human intestinal strain that does not produces equol from daidzein.</title>
        <authorList>
            <person name="Vazquez L."/>
            <person name="Florez A.B."/>
            <person name="Mayo B."/>
        </authorList>
    </citation>
    <scope>NUCLEOTIDE SEQUENCE [LARGE SCALE GENOMIC DNA]</scope>
    <source>
        <strain evidence="2 3">IPLA 37004</strain>
    </source>
</reference>
<dbReference type="EMBL" id="VJNE01000003">
    <property type="protein sequence ID" value="MZG27455.1"/>
    <property type="molecule type" value="Genomic_DNA"/>
</dbReference>
<sequence length="994" mass="108572">MEAESLTRDCGSGSFLLQRWMGGCMESQAVRLNEIDEGRAANCFARSLSETTAKGRYAVTLLAVCAVAFLGVTLVLVVAGRSLVWDTDGRLLYYPFMVGEGEWLRGVLSSALSGEISIPVYSFDIGFGADWLITASGNSNEPLNLLAALCPRELSEFFYGGLVFLRFYLAALTFSFYCFSRGRDKRSTLCGSLCYVLCGFVLFWGVLRHPNFVDFAVLLPLIFMGADKLFVRKNPLLLILSMAAVFVYSIYFAYMACIFLFFYCFVGYFSYPRRRSLKDFLFLAVKVIACLLASFLLVGFSTVPMFLALASMGRVGVERDLAIFQSGDFYASLGSVMLGNHTAQTAIVIGVVPVIALLALSVCGRLLPKSDRRAWGCGMILCLVGLLLSVVGSVMNGFGYSTDRWALIFGFCAAYVVVLITPVLPHFGRKEWVRLCLLVATFALWGLFYGVSADTLLSYAVVAMLLVVFSALLIWASFRRKAMRQGLAEEHQAFPRLLKTQALPVFLAVAVVLNATACVGIFMSPLGSSYYKEFICAGHVAGTREQLDLSDTVAAMDDSYRVDRPDTTYGRNGSYVHGYKGMDFYSSFYNQAVDDFRQSLGLADDVKSTMFDGVQQRRALEALLGARYYIASGEAERLVPEGYERVMSLGEAHNGLTYSLFEADEVLPIAFVYGTTVSQQEYDSLSLVERQEAMTKALVLAGGSDSDEPLQLDTLNLPLDIDAQNGAIVQEGCVVVTEKGGSITFSMRGIPDAESYLCFEGLSYAPASTAAANWMAEAPERSLLEYEDGWSSDGPPSAWITTSSALGGYSFEIVTSDSAKYAGKEDWAVNLGAAREPLDSVTVSFGAVGVYAFDELYACAQPLASVRENVADLQKGNTASIEFGINSFDIHVDAEQEVSGRGKEGDSRYVFVSIPYSSGWSATMDGNPIEIQKANIGFMVVEVDGAEHDVYFSYVTPGLLFGALCSGIGLVAIVAFELLWFRSGRRKRRSADKE</sequence>
<protein>
    <submittedName>
        <fullName evidence="2">YfhO family protein</fullName>
    </submittedName>
</protein>
<keyword evidence="1" id="KW-0472">Membrane</keyword>
<keyword evidence="1" id="KW-0812">Transmembrane</keyword>
<feature type="transmembrane region" description="Helical" evidence="1">
    <location>
        <begin position="189"/>
        <end position="206"/>
    </location>
</feature>
<dbReference type="InterPro" id="IPR018580">
    <property type="entry name" value="Uncharacterised_YfhO"/>
</dbReference>
<accession>A0A6L8Q6A1</accession>
<feature type="transmembrane region" description="Helical" evidence="1">
    <location>
        <begin position="374"/>
        <end position="399"/>
    </location>
</feature>
<dbReference type="PANTHER" id="PTHR38454:SF1">
    <property type="entry name" value="INTEGRAL MEMBRANE PROTEIN"/>
    <property type="match status" value="1"/>
</dbReference>